<dbReference type="InterPro" id="IPR035899">
    <property type="entry name" value="DBL_dom_sf"/>
</dbReference>
<evidence type="ECO:0000256" key="6">
    <source>
        <dbReference type="ARBA" id="ARBA00022833"/>
    </source>
</evidence>
<comment type="subcellular location">
    <subcellularLocation>
        <location evidence="1">Cytoplasm</location>
        <location evidence="1">Cytoskeleton</location>
    </subcellularLocation>
</comment>
<dbReference type="GO" id="GO:0005856">
    <property type="term" value="C:cytoskeleton"/>
    <property type="evidence" value="ECO:0007669"/>
    <property type="project" value="UniProtKB-SubCell"/>
</dbReference>
<organism evidence="13 14">
    <name type="scientific">Stichopus japonicus</name>
    <name type="common">Sea cucumber</name>
    <dbReference type="NCBI Taxonomy" id="307972"/>
    <lineage>
        <taxon>Eukaryota</taxon>
        <taxon>Metazoa</taxon>
        <taxon>Echinodermata</taxon>
        <taxon>Eleutherozoa</taxon>
        <taxon>Echinozoa</taxon>
        <taxon>Holothuroidea</taxon>
        <taxon>Aspidochirotacea</taxon>
        <taxon>Aspidochirotida</taxon>
        <taxon>Stichopodidae</taxon>
        <taxon>Apostichopus</taxon>
    </lineage>
</organism>
<feature type="domain" description="PH" evidence="10">
    <location>
        <begin position="523"/>
        <end position="610"/>
    </location>
</feature>
<evidence type="ECO:0000259" key="10">
    <source>
        <dbReference type="PROSITE" id="PS50003"/>
    </source>
</evidence>
<keyword evidence="14" id="KW-1185">Reference proteome</keyword>
<dbReference type="InterPro" id="IPR000306">
    <property type="entry name" value="Znf_FYVE"/>
</dbReference>
<dbReference type="InterPro" id="IPR011993">
    <property type="entry name" value="PH-like_dom_sf"/>
</dbReference>
<keyword evidence="2" id="KW-0963">Cytoplasm</keyword>
<gene>
    <name evidence="13" type="ORF">BSL78_20709</name>
</gene>
<dbReference type="CDD" id="cd00160">
    <property type="entry name" value="RhoGEF"/>
    <property type="match status" value="1"/>
</dbReference>
<dbReference type="PROSITE" id="PS50178">
    <property type="entry name" value="ZF_FYVE"/>
    <property type="match status" value="1"/>
</dbReference>
<keyword evidence="3" id="KW-0344">Guanine-nucleotide releasing factor</keyword>
<dbReference type="SMART" id="SM00325">
    <property type="entry name" value="RhoGEF"/>
    <property type="match status" value="1"/>
</dbReference>
<dbReference type="InterPro" id="IPR000219">
    <property type="entry name" value="DH_dom"/>
</dbReference>
<feature type="domain" description="DH" evidence="11">
    <location>
        <begin position="80"/>
        <end position="268"/>
    </location>
</feature>
<evidence type="ECO:0000259" key="12">
    <source>
        <dbReference type="PROSITE" id="PS50178"/>
    </source>
</evidence>
<dbReference type="PROSITE" id="PS50003">
    <property type="entry name" value="PH_DOMAIN"/>
    <property type="match status" value="2"/>
</dbReference>
<keyword evidence="4" id="KW-0479">Metal-binding</keyword>
<proteinExistence type="predicted"/>
<dbReference type="GO" id="GO:0005737">
    <property type="term" value="C:cytoplasm"/>
    <property type="evidence" value="ECO:0007669"/>
    <property type="project" value="TreeGrafter"/>
</dbReference>
<evidence type="ECO:0000256" key="1">
    <source>
        <dbReference type="ARBA" id="ARBA00004245"/>
    </source>
</evidence>
<evidence type="ECO:0000259" key="11">
    <source>
        <dbReference type="PROSITE" id="PS50010"/>
    </source>
</evidence>
<evidence type="ECO:0000256" key="3">
    <source>
        <dbReference type="ARBA" id="ARBA00022658"/>
    </source>
</evidence>
<dbReference type="InterPro" id="IPR051092">
    <property type="entry name" value="FYVE_RhoGEF_PH"/>
</dbReference>
<evidence type="ECO:0000256" key="2">
    <source>
        <dbReference type="ARBA" id="ARBA00022490"/>
    </source>
</evidence>
<keyword evidence="5 8" id="KW-0863">Zinc-finger</keyword>
<dbReference type="Pfam" id="PF00621">
    <property type="entry name" value="RhoGEF"/>
    <property type="match status" value="1"/>
</dbReference>
<dbReference type="AlphaFoldDB" id="A0A2G8K395"/>
<dbReference type="SUPFAM" id="SSF50729">
    <property type="entry name" value="PH domain-like"/>
    <property type="match status" value="2"/>
</dbReference>
<evidence type="ECO:0000256" key="9">
    <source>
        <dbReference type="SAM" id="MobiDB-lite"/>
    </source>
</evidence>
<evidence type="ECO:0000256" key="8">
    <source>
        <dbReference type="PROSITE-ProRule" id="PRU00091"/>
    </source>
</evidence>
<feature type="domain" description="PH" evidence="10">
    <location>
        <begin position="297"/>
        <end position="391"/>
    </location>
</feature>
<evidence type="ECO:0008006" key="15">
    <source>
        <dbReference type="Google" id="ProtNLM"/>
    </source>
</evidence>
<dbReference type="InterPro" id="IPR017455">
    <property type="entry name" value="Znf_FYVE-rel"/>
</dbReference>
<feature type="domain" description="FYVE-type" evidence="12">
    <location>
        <begin position="428"/>
        <end position="486"/>
    </location>
</feature>
<accession>A0A2G8K395</accession>
<keyword evidence="7" id="KW-0206">Cytoskeleton</keyword>
<feature type="compositionally biased region" description="Acidic residues" evidence="9">
    <location>
        <begin position="33"/>
        <end position="50"/>
    </location>
</feature>
<feature type="compositionally biased region" description="Basic and acidic residues" evidence="9">
    <location>
        <begin position="51"/>
        <end position="60"/>
    </location>
</feature>
<dbReference type="PANTHER" id="PTHR12673:SF267">
    <property type="entry name" value="PROTEIN CBG10230"/>
    <property type="match status" value="1"/>
</dbReference>
<dbReference type="PANTHER" id="PTHR12673">
    <property type="entry name" value="FACIOGENITAL DYSPLASIA PROTEIN"/>
    <property type="match status" value="1"/>
</dbReference>
<evidence type="ECO:0000256" key="4">
    <source>
        <dbReference type="ARBA" id="ARBA00022723"/>
    </source>
</evidence>
<comment type="caution">
    <text evidence="13">The sequence shown here is derived from an EMBL/GenBank/DDBJ whole genome shotgun (WGS) entry which is preliminary data.</text>
</comment>
<dbReference type="Pfam" id="PF01363">
    <property type="entry name" value="FYVE"/>
    <property type="match status" value="1"/>
</dbReference>
<dbReference type="Proteomes" id="UP000230750">
    <property type="component" value="Unassembled WGS sequence"/>
</dbReference>
<dbReference type="Gene3D" id="2.30.29.30">
    <property type="entry name" value="Pleckstrin-homology domain (PH domain)/Phosphotyrosine-binding domain (PTB)"/>
    <property type="match status" value="2"/>
</dbReference>
<dbReference type="OrthoDB" id="245697at2759"/>
<dbReference type="PROSITE" id="PS50010">
    <property type="entry name" value="DH_2"/>
    <property type="match status" value="1"/>
</dbReference>
<dbReference type="SMART" id="SM00064">
    <property type="entry name" value="FYVE"/>
    <property type="match status" value="1"/>
</dbReference>
<dbReference type="STRING" id="307972.A0A2G8K395"/>
<reference evidence="13 14" key="1">
    <citation type="journal article" date="2017" name="PLoS Biol.">
        <title>The sea cucumber genome provides insights into morphological evolution and visceral regeneration.</title>
        <authorList>
            <person name="Zhang X."/>
            <person name="Sun L."/>
            <person name="Yuan J."/>
            <person name="Sun Y."/>
            <person name="Gao Y."/>
            <person name="Zhang L."/>
            <person name="Li S."/>
            <person name="Dai H."/>
            <person name="Hamel J.F."/>
            <person name="Liu C."/>
            <person name="Yu Y."/>
            <person name="Liu S."/>
            <person name="Lin W."/>
            <person name="Guo K."/>
            <person name="Jin S."/>
            <person name="Xu P."/>
            <person name="Storey K.B."/>
            <person name="Huan P."/>
            <person name="Zhang T."/>
            <person name="Zhou Y."/>
            <person name="Zhang J."/>
            <person name="Lin C."/>
            <person name="Li X."/>
            <person name="Xing L."/>
            <person name="Huo D."/>
            <person name="Sun M."/>
            <person name="Wang L."/>
            <person name="Mercier A."/>
            <person name="Li F."/>
            <person name="Yang H."/>
            <person name="Xiang J."/>
        </authorList>
    </citation>
    <scope>NUCLEOTIDE SEQUENCE [LARGE SCALE GENOMIC DNA]</scope>
    <source>
        <strain evidence="13">Shaxun</strain>
        <tissue evidence="13">Muscle</tissue>
    </source>
</reference>
<name>A0A2G8K395_STIJA</name>
<dbReference type="SUPFAM" id="SSF48065">
    <property type="entry name" value="DBL homology domain (DH-domain)"/>
    <property type="match status" value="1"/>
</dbReference>
<evidence type="ECO:0000256" key="7">
    <source>
        <dbReference type="ARBA" id="ARBA00023212"/>
    </source>
</evidence>
<dbReference type="EMBL" id="MRZV01000935">
    <property type="protein sequence ID" value="PIK42450.1"/>
    <property type="molecule type" value="Genomic_DNA"/>
</dbReference>
<protein>
    <recommendedName>
        <fullName evidence="15">FYVE, RhoGEF and PH domain-containing protein 6</fullName>
    </recommendedName>
</protein>
<evidence type="ECO:0000256" key="5">
    <source>
        <dbReference type="ARBA" id="ARBA00022771"/>
    </source>
</evidence>
<dbReference type="Pfam" id="PF00169">
    <property type="entry name" value="PH"/>
    <property type="match status" value="2"/>
</dbReference>
<dbReference type="Gene3D" id="1.20.900.10">
    <property type="entry name" value="Dbl homology (DH) domain"/>
    <property type="match status" value="1"/>
</dbReference>
<dbReference type="SMART" id="SM00233">
    <property type="entry name" value="PH"/>
    <property type="match status" value="2"/>
</dbReference>
<feature type="region of interest" description="Disordered" evidence="9">
    <location>
        <begin position="27"/>
        <end position="67"/>
    </location>
</feature>
<sequence>MVNSSYNLPLLFERASFESQFVVVSASNRSESLVEEQDYDSDFDTDEFSDEDRSSSRAEESEAEADDAAFMSTLSKERKKAYQVAKEIKGSEAVFVDVLRLLNEDFKSHIEYAQVDGQPVIERMVLDQILGYLPQLQMFNEELLTDVKARIDNWAENPKVADVFIKKGPYLKLYTTYIKDFEKLTAELEDACNRYPNFKAAVKEFEAGPRCQSLQVRHYMLKPVQRIPQYRLLLTDYQKNLEEGSEDYEDTKVALGIVSEVASHVNNLMKTGDDLEKLLNIQHSLLGQHDIVKPGRTFLKEGILNKISRKEFQQRKLFLLSDVLLTTASFPSGLRLKAELPLQGMQVTEPQQIRDHENEFNIISVERSFTLAASSPEEKEEWMTAIKNAVEAVMEKRSTFLHDEKLTDEEKKEAESTLGNQAPVWIPDARVTMCQICTSEFTMTWRRHHCRACGKVVCGNCSKDKVYLEYLKKNGRVCDECSVTLSAKNPVSPSTSMKVKRRKSHVTPSKSKILKEVSATDEDITIKGYLQYKEKKSWKRMWFVVKDKVLYTYKASEDVAAESTFPLIGFDVSCENGEIKLTQAKISKFFKADSQTSTDEWMTAFQEATQLQ</sequence>
<dbReference type="GO" id="GO:0005085">
    <property type="term" value="F:guanyl-nucleotide exchange factor activity"/>
    <property type="evidence" value="ECO:0007669"/>
    <property type="project" value="UniProtKB-KW"/>
</dbReference>
<dbReference type="InterPro" id="IPR013083">
    <property type="entry name" value="Znf_RING/FYVE/PHD"/>
</dbReference>
<keyword evidence="6" id="KW-0862">Zinc</keyword>
<evidence type="ECO:0000313" key="13">
    <source>
        <dbReference type="EMBL" id="PIK42450.1"/>
    </source>
</evidence>
<evidence type="ECO:0000313" key="14">
    <source>
        <dbReference type="Proteomes" id="UP000230750"/>
    </source>
</evidence>
<dbReference type="GO" id="GO:0008270">
    <property type="term" value="F:zinc ion binding"/>
    <property type="evidence" value="ECO:0007669"/>
    <property type="project" value="UniProtKB-KW"/>
</dbReference>
<dbReference type="Gene3D" id="3.30.40.10">
    <property type="entry name" value="Zinc/RING finger domain, C3HC4 (zinc finger)"/>
    <property type="match status" value="1"/>
</dbReference>
<dbReference type="InterPro" id="IPR001849">
    <property type="entry name" value="PH_domain"/>
</dbReference>